<comment type="caution">
    <text evidence="1">The sequence shown here is derived from an EMBL/GenBank/DDBJ whole genome shotgun (WGS) entry which is preliminary data.</text>
</comment>
<name>A0A0X3V9X5_9ACTN</name>
<dbReference type="Proteomes" id="UP000053923">
    <property type="component" value="Unassembled WGS sequence"/>
</dbReference>
<proteinExistence type="predicted"/>
<protein>
    <submittedName>
        <fullName evidence="1">Uncharacterized protein</fullName>
    </submittedName>
</protein>
<dbReference type="EMBL" id="LLZG01000069">
    <property type="protein sequence ID" value="KUL41062.1"/>
    <property type="molecule type" value="Genomic_DNA"/>
</dbReference>
<organism evidence="1 2">
    <name type="scientific">Streptomyces regalis</name>
    <dbReference type="NCBI Taxonomy" id="68262"/>
    <lineage>
        <taxon>Bacteria</taxon>
        <taxon>Bacillati</taxon>
        <taxon>Actinomycetota</taxon>
        <taxon>Actinomycetes</taxon>
        <taxon>Kitasatosporales</taxon>
        <taxon>Streptomycetaceae</taxon>
        <taxon>Streptomyces</taxon>
    </lineage>
</organism>
<gene>
    <name evidence="1" type="ORF">ADL12_12400</name>
</gene>
<keyword evidence="2" id="KW-1185">Reference proteome</keyword>
<evidence type="ECO:0000313" key="2">
    <source>
        <dbReference type="Proteomes" id="UP000053923"/>
    </source>
</evidence>
<dbReference type="AlphaFoldDB" id="A0A0X3V9X5"/>
<accession>A0A0X3V9X5</accession>
<reference evidence="2" key="1">
    <citation type="submission" date="2015-10" db="EMBL/GenBank/DDBJ databases">
        <authorList>
            <person name="Ju K.-S."/>
            <person name="Doroghazi J.R."/>
            <person name="Metcalf W.W."/>
        </authorList>
    </citation>
    <scope>NUCLEOTIDE SEQUENCE [LARGE SCALE GENOMIC DNA]</scope>
    <source>
        <strain evidence="2">NRRL 3151</strain>
    </source>
</reference>
<sequence>MLRNERFAVAAPPTCPDSAAEGLVVEVGVFDDYDLKAAPECLDACLDRLVKVEEGGAGGSEPTVACLIGKSGLRGLVEDEEARGTGLLISANHSCRLNMVAGSPDSSARFHLGHLGGPRSGVGDERQRLRIESELLSRSSWTVLASAPSHQHP</sequence>
<evidence type="ECO:0000313" key="1">
    <source>
        <dbReference type="EMBL" id="KUL41062.1"/>
    </source>
</evidence>